<dbReference type="EMBL" id="JAHWGI010001349">
    <property type="protein sequence ID" value="KAK3928716.1"/>
    <property type="molecule type" value="Genomic_DNA"/>
</dbReference>
<keyword evidence="2" id="KW-0328">Glycosyltransferase</keyword>
<reference evidence="2" key="2">
    <citation type="journal article" date="2023" name="BMC Genomics">
        <title>Pest status, molecular evolution, and epigenetic factors derived from the genome assembly of Frankliniella fusca, a thysanopteran phytovirus vector.</title>
        <authorList>
            <person name="Catto M.A."/>
            <person name="Labadie P.E."/>
            <person name="Jacobson A.L."/>
            <person name="Kennedy G.G."/>
            <person name="Srinivasan R."/>
            <person name="Hunt B.G."/>
        </authorList>
    </citation>
    <scope>NUCLEOTIDE SEQUENCE</scope>
    <source>
        <strain evidence="2">PL_HMW_Pooled</strain>
    </source>
</reference>
<feature type="compositionally biased region" description="Acidic residues" evidence="1">
    <location>
        <begin position="285"/>
        <end position="323"/>
    </location>
</feature>
<gene>
    <name evidence="2" type="ORF">KUF71_016940</name>
</gene>
<proteinExistence type="predicted"/>
<keyword evidence="3" id="KW-1185">Reference proteome</keyword>
<evidence type="ECO:0000256" key="1">
    <source>
        <dbReference type="SAM" id="MobiDB-lite"/>
    </source>
</evidence>
<evidence type="ECO:0000313" key="2">
    <source>
        <dbReference type="EMBL" id="KAK3928716.1"/>
    </source>
</evidence>
<reference evidence="2" key="1">
    <citation type="submission" date="2021-07" db="EMBL/GenBank/DDBJ databases">
        <authorList>
            <person name="Catto M.A."/>
            <person name="Jacobson A."/>
            <person name="Kennedy G."/>
            <person name="Labadie P."/>
            <person name="Hunt B.G."/>
            <person name="Srinivasan R."/>
        </authorList>
    </citation>
    <scope>NUCLEOTIDE SEQUENCE</scope>
    <source>
        <strain evidence="2">PL_HMW_Pooled</strain>
        <tissue evidence="2">Head</tissue>
    </source>
</reference>
<dbReference type="AlphaFoldDB" id="A0AAE1LQC5"/>
<evidence type="ECO:0000313" key="3">
    <source>
        <dbReference type="Proteomes" id="UP001219518"/>
    </source>
</evidence>
<comment type="caution">
    <text evidence="2">The sequence shown here is derived from an EMBL/GenBank/DDBJ whole genome shotgun (WGS) entry which is preliminary data.</text>
</comment>
<dbReference type="GO" id="GO:0016757">
    <property type="term" value="F:glycosyltransferase activity"/>
    <property type="evidence" value="ECO:0007669"/>
    <property type="project" value="UniProtKB-KW"/>
</dbReference>
<name>A0AAE1LQC5_9NEOP</name>
<feature type="region of interest" description="Disordered" evidence="1">
    <location>
        <begin position="282"/>
        <end position="324"/>
    </location>
</feature>
<organism evidence="2 3">
    <name type="scientific">Frankliniella fusca</name>
    <dbReference type="NCBI Taxonomy" id="407009"/>
    <lineage>
        <taxon>Eukaryota</taxon>
        <taxon>Metazoa</taxon>
        <taxon>Ecdysozoa</taxon>
        <taxon>Arthropoda</taxon>
        <taxon>Hexapoda</taxon>
        <taxon>Insecta</taxon>
        <taxon>Pterygota</taxon>
        <taxon>Neoptera</taxon>
        <taxon>Paraneoptera</taxon>
        <taxon>Thysanoptera</taxon>
        <taxon>Terebrantia</taxon>
        <taxon>Thripoidea</taxon>
        <taxon>Thripidae</taxon>
        <taxon>Frankliniella</taxon>
    </lineage>
</organism>
<accession>A0AAE1LQC5</accession>
<protein>
    <submittedName>
        <fullName evidence="2">Anthranilate phosphoribosyltransferase</fullName>
    </submittedName>
</protein>
<sequence>MALTTSELLAKLEAGGVNMDVAKPIIEETLSESILNRLHCPTTGPMRSYYMRRQHYTNKKIFNVVSPVQKSLGLNQDYINCKYHYVPIKESIKWLMEDNSVYEQYLASRQRRPVLQSDLLTDIHDGSSFMGHSLFMEDPTALQIILYYDDVSLAKALGPANSTFKISHWAFTLGNLKPWHRTKVDPIQLVMLCREQVVSYFGLERVLKPLIEDLKSLEEDGVEIRGEKVKASIALILGDNLAAHTIGGFVESFSQTEHFCRYCEESRSDWLARWYSEDINGNLSESEEDDSSDSDVSGNDDVDDPPLDDDENGSDYSSSDDDIPLAQLFPQTSFKKNVAPLRTKESYNKCVRQLETNPKGVKGVVGNSEFNKLKHYHCVGGMPGCLAHDYLEGVIAYDLILILKGLRKKFKFTWE</sequence>
<dbReference type="Proteomes" id="UP001219518">
    <property type="component" value="Unassembled WGS sequence"/>
</dbReference>
<keyword evidence="2" id="KW-0808">Transferase</keyword>